<feature type="compositionally biased region" description="Low complexity" evidence="3">
    <location>
        <begin position="625"/>
        <end position="648"/>
    </location>
</feature>
<dbReference type="FunFam" id="3.80.10.10:FF:001361">
    <property type="entry name" value="2mit, isoform A"/>
    <property type="match status" value="1"/>
</dbReference>
<feature type="compositionally biased region" description="Low complexity" evidence="3">
    <location>
        <begin position="816"/>
        <end position="850"/>
    </location>
</feature>
<keyword evidence="4" id="KW-1133">Transmembrane helix</keyword>
<gene>
    <name evidence="6" type="ORF">DGUA_6G015700</name>
</gene>
<dbReference type="Pfam" id="PF13855">
    <property type="entry name" value="LRR_8"/>
    <property type="match status" value="3"/>
</dbReference>
<feature type="transmembrane region" description="Helical" evidence="4">
    <location>
        <begin position="1039"/>
        <end position="1059"/>
    </location>
</feature>
<dbReference type="Gene3D" id="3.80.10.10">
    <property type="entry name" value="Ribonuclease Inhibitor"/>
    <property type="match status" value="4"/>
</dbReference>
<keyword evidence="2" id="KW-0677">Repeat</keyword>
<feature type="region of interest" description="Disordered" evidence="3">
    <location>
        <begin position="761"/>
        <end position="781"/>
    </location>
</feature>
<dbReference type="InterPro" id="IPR003591">
    <property type="entry name" value="Leu-rich_rpt_typical-subtyp"/>
</dbReference>
<evidence type="ECO:0000313" key="6">
    <source>
        <dbReference type="EMBL" id="SPP87905.1"/>
    </source>
</evidence>
<feature type="compositionally biased region" description="Low complexity" evidence="3">
    <location>
        <begin position="608"/>
        <end position="618"/>
    </location>
</feature>
<feature type="region of interest" description="Disordered" evidence="3">
    <location>
        <begin position="816"/>
        <end position="851"/>
    </location>
</feature>
<keyword evidence="5" id="KW-0732">Signal</keyword>
<dbReference type="SUPFAM" id="SSF52058">
    <property type="entry name" value="L domain-like"/>
    <property type="match status" value="1"/>
</dbReference>
<dbReference type="SUPFAM" id="SSF52075">
    <property type="entry name" value="Outer arm dynein light chain 1"/>
    <property type="match status" value="1"/>
</dbReference>
<keyword evidence="1" id="KW-0433">Leucine-rich repeat</keyword>
<feature type="region of interest" description="Disordered" evidence="3">
    <location>
        <begin position="116"/>
        <end position="135"/>
    </location>
</feature>
<feature type="region of interest" description="Disordered" evidence="3">
    <location>
        <begin position="897"/>
        <end position="989"/>
    </location>
</feature>
<feature type="chain" id="PRO_5017281318" evidence="5">
    <location>
        <begin position="28"/>
        <end position="1247"/>
    </location>
</feature>
<dbReference type="OrthoDB" id="28057at2759"/>
<keyword evidence="4" id="KW-0472">Membrane</keyword>
<evidence type="ECO:0000256" key="4">
    <source>
        <dbReference type="SAM" id="Phobius"/>
    </source>
</evidence>
<dbReference type="STRING" id="7266.A0A3B0K0R1"/>
<protein>
    <submittedName>
        <fullName evidence="6">Blast:Chaoptin</fullName>
    </submittedName>
</protein>
<organism evidence="6 7">
    <name type="scientific">Drosophila guanche</name>
    <name type="common">Fruit fly</name>
    <dbReference type="NCBI Taxonomy" id="7266"/>
    <lineage>
        <taxon>Eukaryota</taxon>
        <taxon>Metazoa</taxon>
        <taxon>Ecdysozoa</taxon>
        <taxon>Arthropoda</taxon>
        <taxon>Hexapoda</taxon>
        <taxon>Insecta</taxon>
        <taxon>Pterygota</taxon>
        <taxon>Neoptera</taxon>
        <taxon>Endopterygota</taxon>
        <taxon>Diptera</taxon>
        <taxon>Brachycera</taxon>
        <taxon>Muscomorpha</taxon>
        <taxon>Ephydroidea</taxon>
        <taxon>Drosophilidae</taxon>
        <taxon>Drosophila</taxon>
        <taxon>Sophophora</taxon>
    </lineage>
</organism>
<evidence type="ECO:0000256" key="1">
    <source>
        <dbReference type="ARBA" id="ARBA00022614"/>
    </source>
</evidence>
<dbReference type="InterPro" id="IPR001611">
    <property type="entry name" value="Leu-rich_rpt"/>
</dbReference>
<evidence type="ECO:0000313" key="7">
    <source>
        <dbReference type="Proteomes" id="UP000268350"/>
    </source>
</evidence>
<feature type="compositionally biased region" description="Low complexity" evidence="3">
    <location>
        <begin position="1151"/>
        <end position="1169"/>
    </location>
</feature>
<dbReference type="InterPro" id="IPR032675">
    <property type="entry name" value="LRR_dom_sf"/>
</dbReference>
<dbReference type="Proteomes" id="UP000268350">
    <property type="component" value="Unassembled WGS sequence"/>
</dbReference>
<dbReference type="SMART" id="SM00364">
    <property type="entry name" value="LRR_BAC"/>
    <property type="match status" value="5"/>
</dbReference>
<dbReference type="PRINTS" id="PR00019">
    <property type="entry name" value="LEURICHRPT"/>
</dbReference>
<dbReference type="OMA" id="LMHKGDN"/>
<accession>A0A3B0K0R1</accession>
<feature type="compositionally biased region" description="Basic and acidic residues" evidence="3">
    <location>
        <begin position="914"/>
        <end position="936"/>
    </location>
</feature>
<dbReference type="Pfam" id="PF00560">
    <property type="entry name" value="LRR_1"/>
    <property type="match status" value="1"/>
</dbReference>
<dbReference type="AlphaFoldDB" id="A0A3B0K0R1"/>
<dbReference type="PANTHER" id="PTHR24366:SF96">
    <property type="entry name" value="LEUCINE RICH REPEAT CONTAINING 53"/>
    <property type="match status" value="1"/>
</dbReference>
<feature type="signal peptide" evidence="5">
    <location>
        <begin position="1"/>
        <end position="27"/>
    </location>
</feature>
<evidence type="ECO:0000256" key="3">
    <source>
        <dbReference type="SAM" id="MobiDB-lite"/>
    </source>
</evidence>
<evidence type="ECO:0000256" key="2">
    <source>
        <dbReference type="ARBA" id="ARBA00022737"/>
    </source>
</evidence>
<feature type="compositionally biased region" description="Polar residues" evidence="3">
    <location>
        <begin position="591"/>
        <end position="605"/>
    </location>
</feature>
<dbReference type="PANTHER" id="PTHR24366">
    <property type="entry name" value="IG(IMMUNOGLOBULIN) AND LRR(LEUCINE RICH REPEAT) DOMAINS"/>
    <property type="match status" value="1"/>
</dbReference>
<dbReference type="SMART" id="SM00369">
    <property type="entry name" value="LRR_TYP"/>
    <property type="match status" value="10"/>
</dbReference>
<proteinExistence type="predicted"/>
<reference evidence="7" key="1">
    <citation type="submission" date="2018-01" db="EMBL/GenBank/DDBJ databases">
        <authorList>
            <person name="Alioto T."/>
            <person name="Alioto T."/>
        </authorList>
    </citation>
    <scope>NUCLEOTIDE SEQUENCE [LARGE SCALE GENOMIC DNA]</scope>
</reference>
<feature type="region of interest" description="Disordered" evidence="3">
    <location>
        <begin position="1151"/>
        <end position="1188"/>
    </location>
</feature>
<evidence type="ECO:0000256" key="5">
    <source>
        <dbReference type="SAM" id="SignalP"/>
    </source>
</evidence>
<feature type="compositionally biased region" description="Low complexity" evidence="3">
    <location>
        <begin position="656"/>
        <end position="692"/>
    </location>
</feature>
<name>A0A3B0K0R1_DROGU</name>
<sequence>MVKIVAPLRDVGLLLAWSLLLTRLACAQREVSTRIEVSTRSAAEISVRAAAEIPTRAAAEIPTRAAAEVSTRAAAEIPVRAAAEVSTRAAADREEQQLSQQHRGLSYQSIHRILRNENEPASFRGEPASYRGEQRYQQQRFSQTRQKRELNAPASRLNLTNRGLRQYNSSSGQWQGDLQVITSMDLSNNRLSRLSIDHFQQLRQLDVSNNSLSGIPLSLADTSPSLPLVTLDLSCNRFSRLSSNFFAQRLPQLRHLNLAHNLLGNVSRETFYNLLELQTLLLSHNNISDIDYETFLALPNLHHLDLSHNRLSGSAIRALQGIPDLVSLSIAHNPQVGAAMQEFVASWSLKELDASGTGLCQVPAALAQSVRTLKLSDNWLKSINCGDMDSYPLLQYLDLSHSRIAHVEDDALGRLELLEFLFLDHNLLLRVPGSLPTSLEHLFLQHNQIMELPPQSFAGLTNLQTLDVSGNRLIFLPALALPKLLTLNLQSSGVESVSQSIVHTLPQLRDLLLEDNPIRCSDLLSIAEWASPCRAVDVGQPRGQIDLKQQFLQFHDFYENFGSQCGRRMEAGATQDDKRPPECSLEATAPATATQRTLPQSSQESKAQDTATTTQQSAGNNIPQLTTKTLRPTETTLLAKIQQRQQQQKMPGMPIATTTTTSQSLPTAATTTTTTANPSQPTATTTTAYPRLPTLAQTKATQAMNNLAMPTATRATTTVITTTTGATTTTTMHSNEQMLQPQTATKPKGLAVPTNISEQATTTTTAATTTGTPTTGIPTTPIQVPQTILTAQKSDKMPAQTGGSVKSTDTLLKYSTTTSTSTTTTTERPELSTSETSTSGQAAAAAPTVAPHKHATLQLHIKDRHLIGTPLLMHKGDVLLVDAEQLLLPGTATVADAQQRRQLEDSQQQQQQQQKEHRQHREQETRQTSSADKRQPEAINGDTKSPTKTKKKPSLSIKKMTYSTKHAATKMPPAMPTTPRTQQHQHSSVNTPKEGALEELNTFAQLKAYVELKSESKPEHLMDQRLEAQHTLSSSHPGVMLLLACVLVVVLLAGLAHVYRCELPWQRRGRAGQLRPHHQRQFNESDDAHSFLNYQADPARLQKWHHSTRREAPYSSPLHNLQARELQQEQSRLKQEQTRLERCQQFYSASLASSSSGSSGSSRSSLQSPSHEDSYSIEMAPSSPTAGLAVPSLPMELLSSGSQPRRVAAAADRMAATDLGGAPTLPPVIKSVSSRLMAPSSRRLGIW</sequence>
<dbReference type="PROSITE" id="PS51450">
    <property type="entry name" value="LRR"/>
    <property type="match status" value="3"/>
</dbReference>
<feature type="region of interest" description="Disordered" evidence="3">
    <location>
        <begin position="589"/>
        <end position="692"/>
    </location>
</feature>
<keyword evidence="7" id="KW-1185">Reference proteome</keyword>
<dbReference type="EMBL" id="OUUW01000013">
    <property type="protein sequence ID" value="SPP87905.1"/>
    <property type="molecule type" value="Genomic_DNA"/>
</dbReference>
<keyword evidence="4" id="KW-0812">Transmembrane</keyword>
<feature type="compositionally biased region" description="Low complexity" evidence="3">
    <location>
        <begin position="969"/>
        <end position="981"/>
    </location>
</feature>